<reference evidence="2 3" key="1">
    <citation type="submission" date="2023-07" db="EMBL/GenBank/DDBJ databases">
        <title>Genomic Encyclopedia of Type Strains, Phase IV (KMG-IV): sequencing the most valuable type-strain genomes for metagenomic binning, comparative biology and taxonomic classification.</title>
        <authorList>
            <person name="Goeker M."/>
        </authorList>
    </citation>
    <scope>NUCLEOTIDE SEQUENCE [LARGE SCALE GENOMIC DNA]</scope>
    <source>
        <strain evidence="2 3">DSM 15049</strain>
    </source>
</reference>
<dbReference type="InterPro" id="IPR007553">
    <property type="entry name" value="2-thiour_desulf"/>
</dbReference>
<name>A0ABU0N2C8_9FIRM</name>
<organism evidence="2 3">
    <name type="scientific">Paraclostridium ghonii</name>
    <dbReference type="NCBI Taxonomy" id="29358"/>
    <lineage>
        <taxon>Bacteria</taxon>
        <taxon>Bacillati</taxon>
        <taxon>Bacillota</taxon>
        <taxon>Clostridia</taxon>
        <taxon>Peptostreptococcales</taxon>
        <taxon>Peptostreptococcaceae</taxon>
        <taxon>Paraclostridium</taxon>
    </lineage>
</organism>
<feature type="domain" description="DUF1722" evidence="1">
    <location>
        <begin position="184"/>
        <end position="294"/>
    </location>
</feature>
<dbReference type="Pfam" id="PF04463">
    <property type="entry name" value="2-thiour_desulf"/>
    <property type="match status" value="1"/>
</dbReference>
<evidence type="ECO:0000259" key="1">
    <source>
        <dbReference type="Pfam" id="PF08349"/>
    </source>
</evidence>
<dbReference type="RefSeq" id="WP_307508133.1">
    <property type="nucleotide sequence ID" value="NZ_BAAACE010000005.1"/>
</dbReference>
<proteinExistence type="predicted"/>
<accession>A0ABU0N2C8</accession>
<dbReference type="PANTHER" id="PTHR30087">
    <property type="entry name" value="INNER MEMBRANE PROTEIN"/>
    <property type="match status" value="1"/>
</dbReference>
<sequence>MRRPKLLISKCLGFENCRYNGQGASSKLVDSLKKHVDFCTVCPEVEIGLQTPREVIRIVDYDNEKKLIQPKTNKDHTEKMKNFSKNYISNLDDIDGCILKSKSPSCGIKDVKVYHRNGKSSLFNGSNGFFAQEILNSYGHLPIENEGRLKNYFIRDEFLTKLFMINNFKDDNNTIENFHEKNELLLRSYDIKIYNELDCIYNKGSYKKNEYEIKLFQLLNSNRNARKNIQTILDIYNKYEAQLSMKEKEVFVDIVAKYSKAKLPISAVLTNMKIYAARFEDENILNQTLFNPYPEGLIDLTDSGKGRSL</sequence>
<dbReference type="Proteomes" id="UP001232584">
    <property type="component" value="Unassembled WGS sequence"/>
</dbReference>
<evidence type="ECO:0000313" key="3">
    <source>
        <dbReference type="Proteomes" id="UP001232584"/>
    </source>
</evidence>
<dbReference type="EMBL" id="JAUSWG010000010">
    <property type="protein sequence ID" value="MDQ0557291.1"/>
    <property type="molecule type" value="Genomic_DNA"/>
</dbReference>
<evidence type="ECO:0000313" key="2">
    <source>
        <dbReference type="EMBL" id="MDQ0557291.1"/>
    </source>
</evidence>
<dbReference type="PANTHER" id="PTHR30087:SF0">
    <property type="entry name" value="INNER MEMBRANE PROTEIN"/>
    <property type="match status" value="1"/>
</dbReference>
<gene>
    <name evidence="2" type="ORF">QOZ92_002417</name>
</gene>
<keyword evidence="3" id="KW-1185">Reference proteome</keyword>
<dbReference type="InterPro" id="IPR013560">
    <property type="entry name" value="DUF1722"/>
</dbReference>
<protein>
    <submittedName>
        <fullName evidence="2">Uncharacterized protein YbbK (DUF523 family)/uncharacterized protein YbgA (DUF1722 family)</fullName>
    </submittedName>
</protein>
<comment type="caution">
    <text evidence="2">The sequence shown here is derived from an EMBL/GenBank/DDBJ whole genome shotgun (WGS) entry which is preliminary data.</text>
</comment>
<dbReference type="Pfam" id="PF08349">
    <property type="entry name" value="DUF1722"/>
    <property type="match status" value="1"/>
</dbReference>